<dbReference type="KEGG" id="dpte:113790312"/>
<proteinExistence type="predicted"/>
<evidence type="ECO:0000313" key="2">
    <source>
        <dbReference type="RefSeq" id="XP_027195760.1"/>
    </source>
</evidence>
<organism evidence="1 2">
    <name type="scientific">Dermatophagoides pteronyssinus</name>
    <name type="common">European house dust mite</name>
    <dbReference type="NCBI Taxonomy" id="6956"/>
    <lineage>
        <taxon>Eukaryota</taxon>
        <taxon>Metazoa</taxon>
        <taxon>Ecdysozoa</taxon>
        <taxon>Arthropoda</taxon>
        <taxon>Chelicerata</taxon>
        <taxon>Arachnida</taxon>
        <taxon>Acari</taxon>
        <taxon>Acariformes</taxon>
        <taxon>Sarcoptiformes</taxon>
        <taxon>Astigmata</taxon>
        <taxon>Psoroptidia</taxon>
        <taxon>Analgoidea</taxon>
        <taxon>Pyroglyphidae</taxon>
        <taxon>Dermatophagoidinae</taxon>
        <taxon>Dermatophagoides</taxon>
    </lineage>
</organism>
<keyword evidence="1" id="KW-1185">Reference proteome</keyword>
<reference evidence="2" key="1">
    <citation type="submission" date="2025-08" db="UniProtKB">
        <authorList>
            <consortium name="RefSeq"/>
        </authorList>
    </citation>
    <scope>IDENTIFICATION</scope>
    <source>
        <strain evidence="2">Airmid</strain>
    </source>
</reference>
<dbReference type="Pfam" id="PF03564">
    <property type="entry name" value="DUF1759"/>
    <property type="match status" value="1"/>
</dbReference>
<protein>
    <submittedName>
        <fullName evidence="2">Uncharacterized protein LOC113790312</fullName>
    </submittedName>
</protein>
<dbReference type="Proteomes" id="UP000515146">
    <property type="component" value="Unplaced"/>
</dbReference>
<evidence type="ECO:0000313" key="1">
    <source>
        <dbReference type="Proteomes" id="UP000515146"/>
    </source>
</evidence>
<dbReference type="RefSeq" id="XP_027195760.1">
    <property type="nucleotide sequence ID" value="XM_027339959.1"/>
</dbReference>
<accession>A0A6P6XQT1</accession>
<gene>
    <name evidence="2" type="primary">LOC113790312</name>
</gene>
<dbReference type="InParanoid" id="A0A6P6XQT1"/>
<name>A0A6P6XQT1_DERPT</name>
<dbReference type="InterPro" id="IPR005312">
    <property type="entry name" value="DUF1759"/>
</dbReference>
<sequence>MSYLIKKVENLEIQYNRASSNTDYESILERSFLMRTSINKSRCANKDELLFKIKSLIDNSIKSINQMSTTTTTSTTTRRISDDCQIPIVNVQFEDSSNTLSQPINDESLDWKSVQLIEPFKGNFQDFPRFITIFEELVDRTNAKMAKKWLILLKLLDPKSRELLSGNSKDDYTQSLSILKERFSNPFAIREFHIKRIKDLKRTIFESDIDQLRTNISVIKDSYSSLSKDPFNAGFLDYEFTHAVADKIPLSFIRSATILSSNNILNAKELIEFLSNRMIKLEQERFLTKNREPTYHSPQSTVPNQRFSTNTFNNRFRPYPPLHVSNNPSNYVYRNPNYRQTTTNMNGLRSGVPTRSTQNPEPVVSHIEEFNS</sequence>
<dbReference type="AlphaFoldDB" id="A0A6P6XQT1"/>
<dbReference type="OrthoDB" id="6929914at2759"/>